<dbReference type="PROSITE" id="PS01126">
    <property type="entry name" value="EF_TS_1"/>
    <property type="match status" value="2"/>
</dbReference>
<evidence type="ECO:0000313" key="20">
    <source>
        <dbReference type="RefSeq" id="XP_008462747.1"/>
    </source>
</evidence>
<feature type="domain" description="S1 motif" evidence="17">
    <location>
        <begin position="257"/>
        <end position="326"/>
    </location>
</feature>
<dbReference type="SMART" id="SM00316">
    <property type="entry name" value="S1"/>
    <property type="match status" value="2"/>
</dbReference>
<keyword evidence="4" id="KW-0934">Plastid</keyword>
<name>A0A1S3CHL6_CUCME</name>
<dbReference type="GeneID" id="103501035"/>
<evidence type="ECO:0000256" key="2">
    <source>
        <dbReference type="ARBA" id="ARBA00005532"/>
    </source>
</evidence>
<evidence type="ECO:0000256" key="6">
    <source>
        <dbReference type="ARBA" id="ARBA00022768"/>
    </source>
</evidence>
<dbReference type="InterPro" id="IPR012340">
    <property type="entry name" value="NA-bd_OB-fold"/>
</dbReference>
<evidence type="ECO:0000256" key="9">
    <source>
        <dbReference type="ARBA" id="ARBA00025453"/>
    </source>
</evidence>
<comment type="function">
    <text evidence="10">Binds to psbD and psbA 5'-untranslated regions (UTRs) in vitro.</text>
</comment>
<evidence type="ECO:0000256" key="13">
    <source>
        <dbReference type="ARBA" id="ARBA00065880"/>
    </source>
</evidence>
<dbReference type="InterPro" id="IPR001816">
    <property type="entry name" value="Transl_elong_EFTs/EF1B"/>
</dbReference>
<proteinExistence type="inferred from homology"/>
<dbReference type="EnsemblPlants" id="MELO3C024701.2.1">
    <property type="protein sequence ID" value="MELO3C024701.2.1"/>
    <property type="gene ID" value="MELO3C024701.2"/>
</dbReference>
<comment type="subunit">
    <text evidence="11">Associates transiently with chloroplast polysomes.</text>
</comment>
<evidence type="ECO:0000256" key="8">
    <source>
        <dbReference type="ARBA" id="ARBA00022946"/>
    </source>
</evidence>
<dbReference type="AlphaFoldDB" id="A0A1S3CHL6"/>
<dbReference type="Gene3D" id="1.10.8.10">
    <property type="entry name" value="DNA helicase RuvA subunit, C-terminal domain"/>
    <property type="match status" value="2"/>
</dbReference>
<dbReference type="RefSeq" id="XP_008462747.1">
    <property type="nucleotide sequence ID" value="XM_008464525.2"/>
</dbReference>
<comment type="function">
    <text evidence="9 14 15">Associates with the EF-Tu.GDP complex and induces the exchange of GDP to GTP. It remains bound to the aminoacyl-tRNA.EF-Tu.GTP complex up to the GTP hydrolysis stage on the ribosome.</text>
</comment>
<keyword evidence="7 14" id="KW-0648">Protein biosynthesis</keyword>
<feature type="domain" description="S1 motif" evidence="17">
    <location>
        <begin position="146"/>
        <end position="215"/>
    </location>
</feature>
<comment type="subcellular location">
    <subcellularLocation>
        <location evidence="14">Mitochondrion</location>
    </subcellularLocation>
    <subcellularLocation>
        <location evidence="1">Plastid</location>
        <location evidence="1">Chloroplast</location>
    </subcellularLocation>
</comment>
<dbReference type="Pfam" id="PF00889">
    <property type="entry name" value="EF_TS"/>
    <property type="match status" value="2"/>
</dbReference>
<dbReference type="GO" id="GO:0070125">
    <property type="term" value="P:mitochondrial translational elongation"/>
    <property type="evidence" value="ECO:0007669"/>
    <property type="project" value="TreeGrafter"/>
</dbReference>
<dbReference type="GO" id="GO:0005739">
    <property type="term" value="C:mitochondrion"/>
    <property type="evidence" value="ECO:0007669"/>
    <property type="project" value="UniProtKB-SubCell"/>
</dbReference>
<dbReference type="GO" id="GO:0003746">
    <property type="term" value="F:translation elongation factor activity"/>
    <property type="evidence" value="ECO:0007669"/>
    <property type="project" value="UniProtKB-UniRule"/>
</dbReference>
<dbReference type="InterPro" id="IPR009060">
    <property type="entry name" value="UBA-like_sf"/>
</dbReference>
<accession>A0A1S3CHL6</accession>
<dbReference type="FunFam" id="2.40.50.140:FF:000250">
    <property type="entry name" value="Elongation factor Ts, mitochondrial"/>
    <property type="match status" value="1"/>
</dbReference>
<comment type="similarity">
    <text evidence="2 14 15">Belongs to the EF-Ts family.</text>
</comment>
<comment type="subunit">
    <text evidence="13">Component of the chloroplast ribosome 30S and 70S subunits, as well as polysomes.</text>
</comment>
<dbReference type="GO" id="GO:0003729">
    <property type="term" value="F:mRNA binding"/>
    <property type="evidence" value="ECO:0007669"/>
    <property type="project" value="EnsemblPlants"/>
</dbReference>
<dbReference type="FunFam" id="2.40.50.140:FF:000051">
    <property type="entry name" value="RNA-binding transcriptional accessory protein"/>
    <property type="match status" value="1"/>
</dbReference>
<dbReference type="SUPFAM" id="SSF46934">
    <property type="entry name" value="UBA-like"/>
    <property type="match status" value="2"/>
</dbReference>
<evidence type="ECO:0000256" key="10">
    <source>
        <dbReference type="ARBA" id="ARBA00056139"/>
    </source>
</evidence>
<dbReference type="PROSITE" id="PS50126">
    <property type="entry name" value="S1"/>
    <property type="match status" value="2"/>
</dbReference>
<evidence type="ECO:0000256" key="11">
    <source>
        <dbReference type="ARBA" id="ARBA00063456"/>
    </source>
</evidence>
<evidence type="ECO:0000256" key="12">
    <source>
        <dbReference type="ARBA" id="ARBA00065253"/>
    </source>
</evidence>
<feature type="region of interest" description="Disordered" evidence="16">
    <location>
        <begin position="83"/>
        <end position="141"/>
    </location>
</feature>
<keyword evidence="14" id="KW-0496">Mitochondrion</keyword>
<evidence type="ECO:0000313" key="18">
    <source>
        <dbReference type="EnsemblPlants" id="MELO3C024701.2.1"/>
    </source>
</evidence>
<evidence type="ECO:0000256" key="7">
    <source>
        <dbReference type="ARBA" id="ARBA00022917"/>
    </source>
</evidence>
<evidence type="ECO:0000256" key="16">
    <source>
        <dbReference type="SAM" id="MobiDB-lite"/>
    </source>
</evidence>
<dbReference type="PANTHER" id="PTHR11741:SF10">
    <property type="entry name" value="POLYPROTEIN OF EF-TS, CHLOROPLASTIC"/>
    <property type="match status" value="1"/>
</dbReference>
<comment type="subunit">
    <text evidence="12">Component of the chloroplast ribosome 70S subunit, and at low levels, present in polysomes.</text>
</comment>
<feature type="compositionally biased region" description="Basic and acidic residues" evidence="16">
    <location>
        <begin position="512"/>
        <end position="535"/>
    </location>
</feature>
<evidence type="ECO:0000256" key="5">
    <source>
        <dbReference type="ARBA" id="ARBA00022737"/>
    </source>
</evidence>
<dbReference type="Gramene" id="MELO3C024701.2.1">
    <property type="protein sequence ID" value="MELO3C024701.2.1"/>
    <property type="gene ID" value="MELO3C024701.2"/>
</dbReference>
<dbReference type="GO" id="GO:0009507">
    <property type="term" value="C:chloroplast"/>
    <property type="evidence" value="ECO:0007669"/>
    <property type="project" value="UniProtKB-SubCell"/>
</dbReference>
<feature type="compositionally biased region" description="Basic and acidic residues" evidence="16">
    <location>
        <begin position="651"/>
        <end position="660"/>
    </location>
</feature>
<dbReference type="PANTHER" id="PTHR11741">
    <property type="entry name" value="ELONGATION FACTOR TS"/>
    <property type="match status" value="1"/>
</dbReference>
<reference evidence="20" key="2">
    <citation type="submission" date="2025-04" db="UniProtKB">
        <authorList>
            <consortium name="RefSeq"/>
        </authorList>
    </citation>
    <scope>IDENTIFICATION</scope>
</reference>
<dbReference type="OrthoDB" id="277235at2759"/>
<evidence type="ECO:0000256" key="4">
    <source>
        <dbReference type="ARBA" id="ARBA00022640"/>
    </source>
</evidence>
<keyword evidence="19" id="KW-1185">Reference proteome</keyword>
<keyword evidence="8" id="KW-0809">Transit peptide</keyword>
<feature type="compositionally biased region" description="Polar residues" evidence="16">
    <location>
        <begin position="224"/>
        <end position="235"/>
    </location>
</feature>
<evidence type="ECO:0000256" key="3">
    <source>
        <dbReference type="ARBA" id="ARBA00022528"/>
    </source>
</evidence>
<evidence type="ECO:0000256" key="1">
    <source>
        <dbReference type="ARBA" id="ARBA00004229"/>
    </source>
</evidence>
<dbReference type="Gene3D" id="2.40.50.140">
    <property type="entry name" value="Nucleic acid-binding proteins"/>
    <property type="match status" value="2"/>
</dbReference>
<dbReference type="InterPro" id="IPR036402">
    <property type="entry name" value="EF-Ts_dimer_sf"/>
</dbReference>
<dbReference type="KEGG" id="cmo:103501035"/>
<dbReference type="SUPFAM" id="SSF54713">
    <property type="entry name" value="Elongation factor Ts (EF-Ts), dimerisation domain"/>
    <property type="match status" value="2"/>
</dbReference>
<feature type="compositionally biased region" description="Polar residues" evidence="16">
    <location>
        <begin position="663"/>
        <end position="674"/>
    </location>
</feature>
<dbReference type="SMR" id="A0A1S3CHL6"/>
<organism evidence="19 20">
    <name type="scientific">Cucumis melo</name>
    <name type="common">Muskmelon</name>
    <dbReference type="NCBI Taxonomy" id="3656"/>
    <lineage>
        <taxon>Eukaryota</taxon>
        <taxon>Viridiplantae</taxon>
        <taxon>Streptophyta</taxon>
        <taxon>Embryophyta</taxon>
        <taxon>Tracheophyta</taxon>
        <taxon>Spermatophyta</taxon>
        <taxon>Magnoliopsida</taxon>
        <taxon>eudicotyledons</taxon>
        <taxon>Gunneridae</taxon>
        <taxon>Pentapetalae</taxon>
        <taxon>rosids</taxon>
        <taxon>fabids</taxon>
        <taxon>Cucurbitales</taxon>
        <taxon>Cucurbitaceae</taxon>
        <taxon>Benincaseae</taxon>
        <taxon>Cucumis</taxon>
    </lineage>
</organism>
<feature type="region of interest" description="Disordered" evidence="16">
    <location>
        <begin position="212"/>
        <end position="253"/>
    </location>
</feature>
<keyword evidence="6 14" id="KW-0251">Elongation factor</keyword>
<dbReference type="Pfam" id="PF00575">
    <property type="entry name" value="S1"/>
    <property type="match status" value="2"/>
</dbReference>
<dbReference type="HAMAP" id="MF_00050">
    <property type="entry name" value="EF_Ts"/>
    <property type="match status" value="2"/>
</dbReference>
<keyword evidence="3" id="KW-0150">Chloroplast</keyword>
<evidence type="ECO:0000313" key="19">
    <source>
        <dbReference type="Proteomes" id="UP001652600"/>
    </source>
</evidence>
<dbReference type="Proteomes" id="UP001652600">
    <property type="component" value="Chromosome 2"/>
</dbReference>
<dbReference type="CDD" id="cd14275">
    <property type="entry name" value="UBA_EF-Ts"/>
    <property type="match status" value="2"/>
</dbReference>
<sequence length="1171" mass="127062">MSVISPSSISNVSLVPIANHSGKTNSSTRFSFSRKPTKHTFHNQRFLLPLSTSVRLFPNCTKNLFCSHGRRIPIYSAAGTDVAVEESDSPVSGEESTQNSELPSGEVATNEKTPVKSDAAPTQSKRSRPMRKSEMPAVNNEELIPGATFTGKVRSIQPFGAFVDFGAFTDGLVHVSRLSDSYVKDVASVVSVGQEVKVRLIEANAEAGRISLSMRENDERKESPASNDKPGSSRKNAPKARGPRRDEVKKSSTFVKGQDLQGTVKNITRSGAFISLPEGEEGFLPSSEETFEGFGNLMGGSTLEIGQEVDVRVLRIARGRVTLTMKKDEDNEKSDSQLNQGKVYAATNPFLLAFRKNKDIATFLDERESIEEAANKSVVQKVTEIVEGIVDADQTDADDKEGKSLPSAVDEAVKEDEPESSADSSAVAQDDSKSILSTSEDVVDGVVDAEDKEAEGSPEIKASDDNQLPTDQAVDKSEVLGDSSSDVLVTQDEGESTLSASDNIVDAVTDTTEEKEGESSEVKPSEDGQSEEVRVVEAAQDEGESTLSASDNIVDAVTDTTEEKEGESSEVKPSEDGQSEEVRVVEAAQPMDGAENDGQVATPDDEANKLVTSESSVSEELVAIEDSVVAEKESEQSQKDLENEIVSASSSEKEEDKPESDSNGSITSLGQSSEEVPESQVDIQSPAENPEVVSSAPVIEEKIETAPERSADPPEEVAPKAVISPALVKQLRDETGAGMMDCKKALAESGGDIAKAQEFLRKKGLASAEKKASRATAEGRIGSYIHDGRIGVLIEVNCETDFVSRGDIFKELVDDLAMQVAACPQVQYVVTEDVPEEIVNKEREVEMQKEDLLSKPEQIRSRIVEGRIGKRLEELALLEQPYIKNDKIVLKDWVKQTIATIGENIKVKRFVRYNLGEGLEKKSQDFAAEVAAQTAAKPAAAPAVKEKQPSVEEAKETVPKAAAVAVPAALVKKLREETGAGMMDCKKALSETGGDLEKAQEYLRKKGLSSADKKSSRLAAEGRIGSYIHDSRIGVLIEVNCETDFVGRNERFKELVDDLAMQVVACPDVRYVSIEDIPESIVKREREIELQREDLQNKPENIREKIVDGRISKRLGELVLLEQPFIKDDSILVKDLVKQTVASLGENIKVRRFVRFTIGETVADANEKTEA</sequence>
<reference evidence="18" key="1">
    <citation type="submission" date="2023-03" db="UniProtKB">
        <authorList>
            <consortium name="EnsemblPlants"/>
        </authorList>
    </citation>
    <scope>IDENTIFICATION</scope>
</reference>
<dbReference type="InterPro" id="IPR003029">
    <property type="entry name" value="S1_domain"/>
</dbReference>
<dbReference type="PROSITE" id="PS01127">
    <property type="entry name" value="EF_TS_2"/>
    <property type="match status" value="1"/>
</dbReference>
<dbReference type="NCBIfam" id="TIGR00116">
    <property type="entry name" value="tsf"/>
    <property type="match status" value="2"/>
</dbReference>
<dbReference type="InParanoid" id="A0A1S3CHL6"/>
<dbReference type="Gene3D" id="3.30.479.20">
    <property type="entry name" value="Elongation factor Ts, dimerisation domain"/>
    <property type="match status" value="2"/>
</dbReference>
<feature type="region of interest" description="Disordered" evidence="16">
    <location>
        <begin position="390"/>
        <end position="697"/>
    </location>
</feature>
<dbReference type="Gene3D" id="1.10.286.20">
    <property type="match status" value="2"/>
</dbReference>
<protein>
    <recommendedName>
        <fullName evidence="14">Elongation factor Ts, mitochondrial</fullName>
        <shortName evidence="14">EF-Ts</shortName>
        <shortName evidence="14">EF-TsMt</shortName>
    </recommendedName>
</protein>
<feature type="compositionally biased region" description="Basic and acidic residues" evidence="16">
    <location>
        <begin position="629"/>
        <end position="642"/>
    </location>
</feature>
<evidence type="ECO:0000256" key="14">
    <source>
        <dbReference type="HAMAP-Rule" id="MF_03135"/>
    </source>
</evidence>
<evidence type="ECO:0000256" key="15">
    <source>
        <dbReference type="RuleBase" id="RU000642"/>
    </source>
</evidence>
<dbReference type="SUPFAM" id="SSF50249">
    <property type="entry name" value="Nucleic acid-binding proteins"/>
    <property type="match status" value="2"/>
</dbReference>
<gene>
    <name evidence="20" type="primary">LOC103501035</name>
    <name evidence="18" type="synonym">103501035</name>
    <name evidence="14" type="synonym">EFTS</name>
</gene>
<dbReference type="InterPro" id="IPR018101">
    <property type="entry name" value="Transl_elong_Ts_CS"/>
</dbReference>
<reference evidence="19" key="3">
    <citation type="submission" date="2025-05" db="UniProtKB">
        <authorList>
            <consortium name="RefSeq"/>
        </authorList>
    </citation>
    <scope>NUCLEOTIDE SEQUENCE [LARGE SCALE GENOMIC DNA]</scope>
</reference>
<feature type="compositionally biased region" description="Low complexity" evidence="16">
    <location>
        <begin position="610"/>
        <end position="621"/>
    </location>
</feature>
<feature type="compositionally biased region" description="Basic and acidic residues" evidence="16">
    <location>
        <begin position="561"/>
        <end position="584"/>
    </location>
</feature>
<dbReference type="eggNOG" id="KOG1071">
    <property type="taxonomic scope" value="Eukaryota"/>
</dbReference>
<dbReference type="InterPro" id="IPR014039">
    <property type="entry name" value="Transl_elong_EFTs/EF1B_dimer"/>
</dbReference>
<dbReference type="FunFam" id="1.10.8.10:FF:000001">
    <property type="entry name" value="Elongation factor Ts"/>
    <property type="match status" value="2"/>
</dbReference>
<dbReference type="FunFam" id="1.10.286.20:FF:000001">
    <property type="entry name" value="Elongation factor Ts"/>
    <property type="match status" value="2"/>
</dbReference>
<feature type="compositionally biased region" description="Acidic residues" evidence="16">
    <location>
        <begin position="441"/>
        <end position="453"/>
    </location>
</feature>
<evidence type="ECO:0000259" key="17">
    <source>
        <dbReference type="PROSITE" id="PS50126"/>
    </source>
</evidence>
<keyword evidence="5" id="KW-0677">Repeat</keyword>